<name>A0A7S2NSR5_9STRA</name>
<dbReference type="InterPro" id="IPR013885">
    <property type="entry name" value="DUF1764_euk"/>
</dbReference>
<dbReference type="PANTHER" id="PTHR34066:SF1">
    <property type="entry name" value="DUF1764 FAMILY PROTEIN"/>
    <property type="match status" value="1"/>
</dbReference>
<feature type="region of interest" description="Disordered" evidence="1">
    <location>
        <begin position="1"/>
        <end position="29"/>
    </location>
</feature>
<protein>
    <submittedName>
        <fullName evidence="2">Uncharacterized protein</fullName>
    </submittedName>
</protein>
<dbReference type="PANTHER" id="PTHR34066">
    <property type="entry name" value="GROWTH FACTOR 2"/>
    <property type="match status" value="1"/>
</dbReference>
<accession>A0A7S2NSR5</accession>
<proteinExistence type="predicted"/>
<dbReference type="EMBL" id="HBGY01001109">
    <property type="protein sequence ID" value="CAD9556151.1"/>
    <property type="molecule type" value="Transcribed_RNA"/>
</dbReference>
<sequence>MVKTNVKKTEKSGKPTAHKKQSDAKVKIEKPKAKISEIDDLFAGKKQKQKAEKEANLAKEKADAKRAKDSRLKEDRSDISNMKKGQWRDDGRGGVFDCEGFTGRKEAGSGFKIYKAHLMNKKGFGQSKDCPFDCDCCYI</sequence>
<evidence type="ECO:0000313" key="2">
    <source>
        <dbReference type="EMBL" id="CAD9556151.1"/>
    </source>
</evidence>
<gene>
    <name evidence="2" type="ORF">LDAN0321_LOCUS751</name>
</gene>
<organism evidence="2">
    <name type="scientific">Leptocylindrus danicus</name>
    <dbReference type="NCBI Taxonomy" id="163516"/>
    <lineage>
        <taxon>Eukaryota</taxon>
        <taxon>Sar</taxon>
        <taxon>Stramenopiles</taxon>
        <taxon>Ochrophyta</taxon>
        <taxon>Bacillariophyta</taxon>
        <taxon>Coscinodiscophyceae</taxon>
        <taxon>Chaetocerotophycidae</taxon>
        <taxon>Leptocylindrales</taxon>
        <taxon>Leptocylindraceae</taxon>
        <taxon>Leptocylindrus</taxon>
    </lineage>
</organism>
<evidence type="ECO:0000256" key="1">
    <source>
        <dbReference type="SAM" id="MobiDB-lite"/>
    </source>
</evidence>
<feature type="region of interest" description="Disordered" evidence="1">
    <location>
        <begin position="45"/>
        <end position="89"/>
    </location>
</feature>
<dbReference type="AlphaFoldDB" id="A0A7S2NSR5"/>
<feature type="compositionally biased region" description="Basic and acidic residues" evidence="1">
    <location>
        <begin position="20"/>
        <end position="29"/>
    </location>
</feature>
<dbReference type="Pfam" id="PF08576">
    <property type="entry name" value="DUF1764"/>
    <property type="match status" value="1"/>
</dbReference>
<reference evidence="2" key="1">
    <citation type="submission" date="2021-01" db="EMBL/GenBank/DDBJ databases">
        <authorList>
            <person name="Corre E."/>
            <person name="Pelletier E."/>
            <person name="Niang G."/>
            <person name="Scheremetjew M."/>
            <person name="Finn R."/>
            <person name="Kale V."/>
            <person name="Holt S."/>
            <person name="Cochrane G."/>
            <person name="Meng A."/>
            <person name="Brown T."/>
            <person name="Cohen L."/>
        </authorList>
    </citation>
    <scope>NUCLEOTIDE SEQUENCE</scope>
    <source>
        <strain evidence="2">B650</strain>
    </source>
</reference>
<feature type="compositionally biased region" description="Basic and acidic residues" evidence="1">
    <location>
        <begin position="49"/>
        <end position="78"/>
    </location>
</feature>